<dbReference type="Pfam" id="PF07876">
    <property type="entry name" value="Dabb"/>
    <property type="match status" value="1"/>
</dbReference>
<organism evidence="2 3">
    <name type="scientific">Verruconis gallopava</name>
    <dbReference type="NCBI Taxonomy" id="253628"/>
    <lineage>
        <taxon>Eukaryota</taxon>
        <taxon>Fungi</taxon>
        <taxon>Dikarya</taxon>
        <taxon>Ascomycota</taxon>
        <taxon>Pezizomycotina</taxon>
        <taxon>Dothideomycetes</taxon>
        <taxon>Pleosporomycetidae</taxon>
        <taxon>Venturiales</taxon>
        <taxon>Sympoventuriaceae</taxon>
        <taxon>Verruconis</taxon>
    </lineage>
</organism>
<dbReference type="PROSITE" id="PS51502">
    <property type="entry name" value="S_R_A_B_BARREL"/>
    <property type="match status" value="1"/>
</dbReference>
<accession>A0A0D2A0N1</accession>
<dbReference type="Proteomes" id="UP000053259">
    <property type="component" value="Unassembled WGS sequence"/>
</dbReference>
<dbReference type="Gene3D" id="3.30.70.100">
    <property type="match status" value="1"/>
</dbReference>
<evidence type="ECO:0000313" key="2">
    <source>
        <dbReference type="EMBL" id="KIW00218.1"/>
    </source>
</evidence>
<dbReference type="SUPFAM" id="SSF54909">
    <property type="entry name" value="Dimeric alpha+beta barrel"/>
    <property type="match status" value="1"/>
</dbReference>
<dbReference type="RefSeq" id="XP_016210087.1">
    <property type="nucleotide sequence ID" value="XM_016362122.1"/>
</dbReference>
<gene>
    <name evidence="2" type="ORF">PV09_08258</name>
</gene>
<dbReference type="AlphaFoldDB" id="A0A0D2A0N1"/>
<dbReference type="VEuPathDB" id="FungiDB:PV09_08258"/>
<dbReference type="OrthoDB" id="3830014at2759"/>
<dbReference type="GeneID" id="27316231"/>
<dbReference type="InParanoid" id="A0A0D2A0N1"/>
<dbReference type="InterPro" id="IPR013097">
    <property type="entry name" value="Dabb"/>
</dbReference>
<reference evidence="2 3" key="1">
    <citation type="submission" date="2015-01" db="EMBL/GenBank/DDBJ databases">
        <title>The Genome Sequence of Ochroconis gallopava CBS43764.</title>
        <authorList>
            <consortium name="The Broad Institute Genomics Platform"/>
            <person name="Cuomo C."/>
            <person name="de Hoog S."/>
            <person name="Gorbushina A."/>
            <person name="Stielow B."/>
            <person name="Teixiera M."/>
            <person name="Abouelleil A."/>
            <person name="Chapman S.B."/>
            <person name="Priest M."/>
            <person name="Young S.K."/>
            <person name="Wortman J."/>
            <person name="Nusbaum C."/>
            <person name="Birren B."/>
        </authorList>
    </citation>
    <scope>NUCLEOTIDE SEQUENCE [LARGE SCALE GENOMIC DNA]</scope>
    <source>
        <strain evidence="2 3">CBS 43764</strain>
    </source>
</reference>
<dbReference type="EMBL" id="KN847566">
    <property type="protein sequence ID" value="KIW00218.1"/>
    <property type="molecule type" value="Genomic_DNA"/>
</dbReference>
<protein>
    <recommendedName>
        <fullName evidence="1">Stress-response A/B barrel domain-containing protein</fullName>
    </recommendedName>
</protein>
<dbReference type="InterPro" id="IPR011008">
    <property type="entry name" value="Dimeric_a/b-barrel"/>
</dbReference>
<proteinExistence type="predicted"/>
<name>A0A0D2A0N1_9PEZI</name>
<feature type="domain" description="Stress-response A/B barrel" evidence="1">
    <location>
        <begin position="4"/>
        <end position="102"/>
    </location>
</feature>
<sequence>MAPITRVTMIKLREEDIDMALKGFETFAKTQTKEGKPYILSMEAGPARGSVRDQGYTFVTKSVFTCVDDQKFYEDKCPAHQEYKTFLKENTSGVSGLISVNFEPSCSFSI</sequence>
<dbReference type="HOGENOM" id="CLU_120569_1_1_1"/>
<dbReference type="SMART" id="SM00886">
    <property type="entry name" value="Dabb"/>
    <property type="match status" value="1"/>
</dbReference>
<keyword evidence="3" id="KW-1185">Reference proteome</keyword>
<evidence type="ECO:0000259" key="1">
    <source>
        <dbReference type="PROSITE" id="PS51502"/>
    </source>
</evidence>
<evidence type="ECO:0000313" key="3">
    <source>
        <dbReference type="Proteomes" id="UP000053259"/>
    </source>
</evidence>